<sequence>MIQHQDFHKYFHYRHQYSHVLLDACKR</sequence>
<protein>
    <submittedName>
        <fullName evidence="1">CLUMA_CG019008, isoform A</fullName>
    </submittedName>
</protein>
<keyword evidence="2" id="KW-1185">Reference proteome</keyword>
<dbReference type="Proteomes" id="UP000183832">
    <property type="component" value="Unassembled WGS sequence"/>
</dbReference>
<dbReference type="AlphaFoldDB" id="A0A1J1J0V1"/>
<organism evidence="1 2">
    <name type="scientific">Clunio marinus</name>
    <dbReference type="NCBI Taxonomy" id="568069"/>
    <lineage>
        <taxon>Eukaryota</taxon>
        <taxon>Metazoa</taxon>
        <taxon>Ecdysozoa</taxon>
        <taxon>Arthropoda</taxon>
        <taxon>Hexapoda</taxon>
        <taxon>Insecta</taxon>
        <taxon>Pterygota</taxon>
        <taxon>Neoptera</taxon>
        <taxon>Endopterygota</taxon>
        <taxon>Diptera</taxon>
        <taxon>Nematocera</taxon>
        <taxon>Chironomoidea</taxon>
        <taxon>Chironomidae</taxon>
        <taxon>Clunio</taxon>
    </lineage>
</organism>
<evidence type="ECO:0000313" key="2">
    <source>
        <dbReference type="Proteomes" id="UP000183832"/>
    </source>
</evidence>
<dbReference type="EMBL" id="CVRI01000066">
    <property type="protein sequence ID" value="CRL06155.1"/>
    <property type="molecule type" value="Genomic_DNA"/>
</dbReference>
<gene>
    <name evidence="1" type="ORF">CLUMA_CG019008</name>
</gene>
<evidence type="ECO:0000313" key="1">
    <source>
        <dbReference type="EMBL" id="CRL06155.1"/>
    </source>
</evidence>
<reference evidence="1 2" key="1">
    <citation type="submission" date="2015-04" db="EMBL/GenBank/DDBJ databases">
        <authorList>
            <person name="Syromyatnikov M.Y."/>
            <person name="Popov V.N."/>
        </authorList>
    </citation>
    <scope>NUCLEOTIDE SEQUENCE [LARGE SCALE GENOMIC DNA]</scope>
</reference>
<accession>A0A1J1J0V1</accession>
<name>A0A1J1J0V1_9DIPT</name>
<proteinExistence type="predicted"/>